<gene>
    <name evidence="2" type="ORF">Egran_00615</name>
</gene>
<evidence type="ECO:0008006" key="4">
    <source>
        <dbReference type="Google" id="ProtNLM"/>
    </source>
</evidence>
<comment type="caution">
    <text evidence="2">The sequence shown here is derived from an EMBL/GenBank/DDBJ whole genome shotgun (WGS) entry which is preliminary data.</text>
</comment>
<name>A0A232M5C7_9EURO</name>
<reference evidence="2 3" key="1">
    <citation type="journal article" date="2015" name="Environ. Microbiol.">
        <title>Metagenome sequence of Elaphomyces granulatus from sporocarp tissue reveals Ascomycota ectomycorrhizal fingerprints of genome expansion and a Proteobacteria-rich microbiome.</title>
        <authorList>
            <person name="Quandt C.A."/>
            <person name="Kohler A."/>
            <person name="Hesse C.N."/>
            <person name="Sharpton T.J."/>
            <person name="Martin F."/>
            <person name="Spatafora J.W."/>
        </authorList>
    </citation>
    <scope>NUCLEOTIDE SEQUENCE [LARGE SCALE GENOMIC DNA]</scope>
    <source>
        <strain evidence="2 3">OSC145934</strain>
    </source>
</reference>
<dbReference type="Proteomes" id="UP000243515">
    <property type="component" value="Unassembled WGS sequence"/>
</dbReference>
<evidence type="ECO:0000313" key="2">
    <source>
        <dbReference type="EMBL" id="OXV11625.1"/>
    </source>
</evidence>
<dbReference type="AlphaFoldDB" id="A0A232M5C7"/>
<feature type="compositionally biased region" description="Acidic residues" evidence="1">
    <location>
        <begin position="209"/>
        <end position="219"/>
    </location>
</feature>
<dbReference type="OrthoDB" id="5375264at2759"/>
<organism evidence="2 3">
    <name type="scientific">Elaphomyces granulatus</name>
    <dbReference type="NCBI Taxonomy" id="519963"/>
    <lineage>
        <taxon>Eukaryota</taxon>
        <taxon>Fungi</taxon>
        <taxon>Dikarya</taxon>
        <taxon>Ascomycota</taxon>
        <taxon>Pezizomycotina</taxon>
        <taxon>Eurotiomycetes</taxon>
        <taxon>Eurotiomycetidae</taxon>
        <taxon>Eurotiales</taxon>
        <taxon>Elaphomycetaceae</taxon>
        <taxon>Elaphomyces</taxon>
    </lineage>
</organism>
<feature type="region of interest" description="Disordered" evidence="1">
    <location>
        <begin position="1"/>
        <end position="83"/>
    </location>
</feature>
<sequence>MDSDDGGRATPDASDSGTDEKMNIEDNITGNVKGVEKSNHPAPTRTNKRGGTKTTDDDDGNIGRTPKKLKPKNTRDKKTTIPTSYETASMEDRMLLHMKEVEMKSWSEIKTQWEAMTGTKVGNSTLSTRYLRIKAKLAGFKPEDGEKLIQAKKKVEEKFEATKWNQIAATLEMMGGSKYPVSMLRKQYKELCSSKKLVAGGSNANPEASDSEDAIEEKN</sequence>
<evidence type="ECO:0000313" key="3">
    <source>
        <dbReference type="Proteomes" id="UP000243515"/>
    </source>
</evidence>
<proteinExistence type="predicted"/>
<accession>A0A232M5C7</accession>
<feature type="region of interest" description="Disordered" evidence="1">
    <location>
        <begin position="198"/>
        <end position="219"/>
    </location>
</feature>
<evidence type="ECO:0000256" key="1">
    <source>
        <dbReference type="SAM" id="MobiDB-lite"/>
    </source>
</evidence>
<dbReference type="EMBL" id="NPHW01002377">
    <property type="protein sequence ID" value="OXV11625.1"/>
    <property type="molecule type" value="Genomic_DNA"/>
</dbReference>
<keyword evidence="3" id="KW-1185">Reference proteome</keyword>
<protein>
    <recommendedName>
        <fullName evidence="4">Myb-like domain-containing protein</fullName>
    </recommendedName>
</protein>